<evidence type="ECO:0000256" key="1">
    <source>
        <dbReference type="ARBA" id="ARBA00022801"/>
    </source>
</evidence>
<evidence type="ECO:0000313" key="3">
    <source>
        <dbReference type="Proteomes" id="UP000256869"/>
    </source>
</evidence>
<dbReference type="Gene3D" id="3.40.50.1000">
    <property type="entry name" value="HAD superfamily/HAD-like"/>
    <property type="match status" value="1"/>
</dbReference>
<dbReference type="Pfam" id="PF00702">
    <property type="entry name" value="Hydrolase"/>
    <property type="match status" value="1"/>
</dbReference>
<dbReference type="PANTHER" id="PTHR43316">
    <property type="entry name" value="HYDROLASE, HALOACID DELAHOGENASE-RELATED"/>
    <property type="match status" value="1"/>
</dbReference>
<reference evidence="2 3" key="1">
    <citation type="submission" date="2018-07" db="EMBL/GenBank/DDBJ databases">
        <title>Genomic Encyclopedia of Type Strains, Phase III (KMG-III): the genomes of soil and plant-associated and newly described type strains.</title>
        <authorList>
            <person name="Whitman W."/>
        </authorList>
    </citation>
    <scope>NUCLEOTIDE SEQUENCE [LARGE SCALE GENOMIC DNA]</scope>
    <source>
        <strain evidence="2 3">CECT 8236</strain>
    </source>
</reference>
<evidence type="ECO:0000313" key="2">
    <source>
        <dbReference type="EMBL" id="RED58533.1"/>
    </source>
</evidence>
<dbReference type="InterPro" id="IPR036412">
    <property type="entry name" value="HAD-like_sf"/>
</dbReference>
<dbReference type="EMBL" id="QRDY01000008">
    <property type="protein sequence ID" value="RED58533.1"/>
    <property type="molecule type" value="Genomic_DNA"/>
</dbReference>
<protein>
    <submittedName>
        <fullName evidence="2">FMN phosphatase YigB (HAD superfamily)</fullName>
    </submittedName>
</protein>
<dbReference type="GO" id="GO:0016787">
    <property type="term" value="F:hydrolase activity"/>
    <property type="evidence" value="ECO:0007669"/>
    <property type="project" value="UniProtKB-KW"/>
</dbReference>
<organism evidence="2 3">
    <name type="scientific">Cohnella lupini</name>
    <dbReference type="NCBI Taxonomy" id="1294267"/>
    <lineage>
        <taxon>Bacteria</taxon>
        <taxon>Bacillati</taxon>
        <taxon>Bacillota</taxon>
        <taxon>Bacilli</taxon>
        <taxon>Bacillales</taxon>
        <taxon>Paenibacillaceae</taxon>
        <taxon>Cohnella</taxon>
    </lineage>
</organism>
<sequence length="298" mass="34105">MNWTSDIEVVVLDMDGTLYQDQTFMRRYLSYLLEGTDRHADESELYEQVERILGGSHACKIGYFYDPLHRLILRHRQGEVIAAISLEGGDADEEKRIGLYGANKRDMSDCMYIGDGWGTIGFMAHYLGIEPAKRTEAFLRVREEMVSDKLGFTRHIALLTAVKRLKSKGYRTLLMTNSPERSSREFVAYMGMEGEFDEVLFNASKPTGLLNRLQRMIEEEGVRPETVVSVGDHAWNDLYPVKKLGGRTIWISPYDSYDEERWDARMSDPDELADFLDRLPDKSLFINSNSNSNKGASI</sequence>
<keyword evidence="3" id="KW-1185">Reference proteome</keyword>
<dbReference type="AlphaFoldDB" id="A0A3D9I9S6"/>
<proteinExistence type="predicted"/>
<dbReference type="InterPro" id="IPR023214">
    <property type="entry name" value="HAD_sf"/>
</dbReference>
<dbReference type="InterPro" id="IPR051540">
    <property type="entry name" value="S-2-haloacid_dehalogenase"/>
</dbReference>
<comment type="caution">
    <text evidence="2">The sequence shown here is derived from an EMBL/GenBank/DDBJ whole genome shotgun (WGS) entry which is preliminary data.</text>
</comment>
<accession>A0A3D9I9S6</accession>
<dbReference type="SUPFAM" id="SSF56784">
    <property type="entry name" value="HAD-like"/>
    <property type="match status" value="1"/>
</dbReference>
<name>A0A3D9I9S6_9BACL</name>
<dbReference type="RefSeq" id="WP_115993519.1">
    <property type="nucleotide sequence ID" value="NZ_QRDY01000008.1"/>
</dbReference>
<dbReference type="OrthoDB" id="2081981at2"/>
<dbReference type="Proteomes" id="UP000256869">
    <property type="component" value="Unassembled WGS sequence"/>
</dbReference>
<keyword evidence="1" id="KW-0378">Hydrolase</keyword>
<gene>
    <name evidence="2" type="ORF">DFP95_10859</name>
</gene>